<accession>A0A9X3MR23</accession>
<evidence type="ECO:0000313" key="3">
    <source>
        <dbReference type="Proteomes" id="UP001149140"/>
    </source>
</evidence>
<organism evidence="2 3">
    <name type="scientific">Solirubrobacter ginsenosidimutans</name>
    <dbReference type="NCBI Taxonomy" id="490573"/>
    <lineage>
        <taxon>Bacteria</taxon>
        <taxon>Bacillati</taxon>
        <taxon>Actinomycetota</taxon>
        <taxon>Thermoleophilia</taxon>
        <taxon>Solirubrobacterales</taxon>
        <taxon>Solirubrobacteraceae</taxon>
        <taxon>Solirubrobacter</taxon>
    </lineage>
</organism>
<gene>
    <name evidence="2" type="ORF">OM076_11840</name>
</gene>
<keyword evidence="3" id="KW-1185">Reference proteome</keyword>
<name>A0A9X3MR23_9ACTN</name>
<dbReference type="RefSeq" id="WP_270040087.1">
    <property type="nucleotide sequence ID" value="NZ_JAPDOD010000008.1"/>
</dbReference>
<evidence type="ECO:0000313" key="2">
    <source>
        <dbReference type="EMBL" id="MDA0160959.1"/>
    </source>
</evidence>
<feature type="signal peptide" evidence="1">
    <location>
        <begin position="1"/>
        <end position="18"/>
    </location>
</feature>
<feature type="chain" id="PRO_5040742557" evidence="1">
    <location>
        <begin position="19"/>
        <end position="189"/>
    </location>
</feature>
<protein>
    <submittedName>
        <fullName evidence="2">Uncharacterized protein</fullName>
    </submittedName>
</protein>
<dbReference type="EMBL" id="JAPDOD010000008">
    <property type="protein sequence ID" value="MDA0160959.1"/>
    <property type="molecule type" value="Genomic_DNA"/>
</dbReference>
<keyword evidence="1" id="KW-0732">Signal</keyword>
<sequence length="189" mass="20164">MLTAAVVTAALFAAQAPATTINVPDSGQIVAVGAFHPKQLLGEHTFSGGVTSNRRNAIKAYGKPDGKSPAGCPNKWKKLGVRVVTADFGGGPACAGGTPVQQIVITGRSWVTERGLKIGDSLDRARELYPELERFNDLYGKTPLTRYTWALVLEESQIAGPPNVIDRLSAEIRDRKIRSFTVSPYGAGD</sequence>
<dbReference type="AlphaFoldDB" id="A0A9X3MR23"/>
<comment type="caution">
    <text evidence="2">The sequence shown here is derived from an EMBL/GenBank/DDBJ whole genome shotgun (WGS) entry which is preliminary data.</text>
</comment>
<reference evidence="2" key="1">
    <citation type="submission" date="2022-10" db="EMBL/GenBank/DDBJ databases">
        <title>The WGS of Solirubrobacter ginsenosidimutans DSM 21036.</title>
        <authorList>
            <person name="Jiang Z."/>
        </authorList>
    </citation>
    <scope>NUCLEOTIDE SEQUENCE</scope>
    <source>
        <strain evidence="2">DSM 21036</strain>
    </source>
</reference>
<dbReference type="Proteomes" id="UP001149140">
    <property type="component" value="Unassembled WGS sequence"/>
</dbReference>
<proteinExistence type="predicted"/>
<evidence type="ECO:0000256" key="1">
    <source>
        <dbReference type="SAM" id="SignalP"/>
    </source>
</evidence>